<dbReference type="Proteomes" id="UP000295357">
    <property type="component" value="Unassembled WGS sequence"/>
</dbReference>
<name>A0A4R6N857_9BURK</name>
<dbReference type="Gene3D" id="2.40.128.270">
    <property type="match status" value="1"/>
</dbReference>
<dbReference type="InterPro" id="IPR038670">
    <property type="entry name" value="HslJ-like_sf"/>
</dbReference>
<dbReference type="InterPro" id="IPR005184">
    <property type="entry name" value="DUF306_Meta_HslJ"/>
</dbReference>
<reference evidence="3 4" key="1">
    <citation type="submission" date="2019-03" db="EMBL/GenBank/DDBJ databases">
        <title>Genomic Encyclopedia of Type Strains, Phase IV (KMG-IV): sequencing the most valuable type-strain genomes for metagenomic binning, comparative biology and taxonomic classification.</title>
        <authorList>
            <person name="Goeker M."/>
        </authorList>
    </citation>
    <scope>NUCLEOTIDE SEQUENCE [LARGE SCALE GENOMIC DNA]</scope>
    <source>
        <strain evidence="3 4">DSM 25082</strain>
    </source>
</reference>
<comment type="caution">
    <text evidence="3">The sequence shown here is derived from an EMBL/GenBank/DDBJ whole genome shotgun (WGS) entry which is preliminary data.</text>
</comment>
<keyword evidence="1" id="KW-0732">Signal</keyword>
<dbReference type="Pfam" id="PF03724">
    <property type="entry name" value="META"/>
    <property type="match status" value="1"/>
</dbReference>
<proteinExistence type="predicted"/>
<sequence length="162" mass="17037">MKSGLPRLLTLLGLLQLAACAQSPGGPGAPAAQPPAPTTQVAADPKLTAQARPWRLVELMGQPVKPDEQGRVPTLIFSADGASVSGFAGCNSFSGQATLGQGPQRLRLGPLAATLRACPDMALEQAYLRMLDQVDGYFADGRQLHLHRARMAPLARFEQSGP</sequence>
<evidence type="ECO:0000313" key="3">
    <source>
        <dbReference type="EMBL" id="TDP11307.1"/>
    </source>
</evidence>
<evidence type="ECO:0000313" key="4">
    <source>
        <dbReference type="Proteomes" id="UP000295357"/>
    </source>
</evidence>
<keyword evidence="3" id="KW-0346">Stress response</keyword>
<feature type="signal peptide" evidence="1">
    <location>
        <begin position="1"/>
        <end position="21"/>
    </location>
</feature>
<feature type="domain" description="DUF306" evidence="2">
    <location>
        <begin position="50"/>
        <end position="158"/>
    </location>
</feature>
<accession>A0A4R6N857</accession>
<gene>
    <name evidence="3" type="ORF">DFR39_103233</name>
</gene>
<dbReference type="InterPro" id="IPR053147">
    <property type="entry name" value="Hsp_HslJ-like"/>
</dbReference>
<protein>
    <submittedName>
        <fullName evidence="3">Heat shock protein HslJ</fullName>
    </submittedName>
</protein>
<evidence type="ECO:0000256" key="1">
    <source>
        <dbReference type="SAM" id="SignalP"/>
    </source>
</evidence>
<organism evidence="3 4">
    <name type="scientific">Roseateles asaccharophilus</name>
    <dbReference type="NCBI Taxonomy" id="582607"/>
    <lineage>
        <taxon>Bacteria</taxon>
        <taxon>Pseudomonadati</taxon>
        <taxon>Pseudomonadota</taxon>
        <taxon>Betaproteobacteria</taxon>
        <taxon>Burkholderiales</taxon>
        <taxon>Sphaerotilaceae</taxon>
        <taxon>Roseateles</taxon>
    </lineage>
</organism>
<dbReference type="RefSeq" id="WP_133603207.1">
    <property type="nucleotide sequence ID" value="NZ_JAUFPJ010000006.1"/>
</dbReference>
<dbReference type="PANTHER" id="PTHR35535">
    <property type="entry name" value="HEAT SHOCK PROTEIN HSLJ"/>
    <property type="match status" value="1"/>
</dbReference>
<keyword evidence="4" id="KW-1185">Reference proteome</keyword>
<evidence type="ECO:0000259" key="2">
    <source>
        <dbReference type="Pfam" id="PF03724"/>
    </source>
</evidence>
<dbReference type="AlphaFoldDB" id="A0A4R6N857"/>
<dbReference type="PANTHER" id="PTHR35535:SF2">
    <property type="entry name" value="DUF306 DOMAIN-CONTAINING PROTEIN"/>
    <property type="match status" value="1"/>
</dbReference>
<feature type="chain" id="PRO_5020364838" evidence="1">
    <location>
        <begin position="22"/>
        <end position="162"/>
    </location>
</feature>
<dbReference type="EMBL" id="SNXE01000003">
    <property type="protein sequence ID" value="TDP11307.1"/>
    <property type="molecule type" value="Genomic_DNA"/>
</dbReference>
<dbReference type="OrthoDB" id="5348860at2"/>